<accession>A0A8X6JQ87</accession>
<dbReference type="AlphaFoldDB" id="A0A8X6JQ87"/>
<dbReference type="Gene3D" id="3.30.420.10">
    <property type="entry name" value="Ribonuclease H-like superfamily/Ribonuclease H"/>
    <property type="match status" value="1"/>
</dbReference>
<sequence length="132" mass="14714">MNLATAYHLQADGLIEGQYLSIKASLRCYLSSLSWVENLQLVLLGLLSVMKQDLNCSSAELEYGSPLNMQGEFFSKSNEIKHSKFLCHLQTVIRDLKPHPTNTHGRKAVFVASELSSCSYIFIFNNAATLSL</sequence>
<dbReference type="InterPro" id="IPR036397">
    <property type="entry name" value="RNaseH_sf"/>
</dbReference>
<dbReference type="GO" id="GO:0003676">
    <property type="term" value="F:nucleic acid binding"/>
    <property type="evidence" value="ECO:0007669"/>
    <property type="project" value="InterPro"/>
</dbReference>
<evidence type="ECO:0000313" key="1">
    <source>
        <dbReference type="EMBL" id="GFS51072.1"/>
    </source>
</evidence>
<organism evidence="1 2">
    <name type="scientific">Nephila pilipes</name>
    <name type="common">Giant wood spider</name>
    <name type="synonym">Nephila maculata</name>
    <dbReference type="NCBI Taxonomy" id="299642"/>
    <lineage>
        <taxon>Eukaryota</taxon>
        <taxon>Metazoa</taxon>
        <taxon>Ecdysozoa</taxon>
        <taxon>Arthropoda</taxon>
        <taxon>Chelicerata</taxon>
        <taxon>Arachnida</taxon>
        <taxon>Araneae</taxon>
        <taxon>Araneomorphae</taxon>
        <taxon>Entelegynae</taxon>
        <taxon>Araneoidea</taxon>
        <taxon>Nephilidae</taxon>
        <taxon>Nephila</taxon>
    </lineage>
</organism>
<reference evidence="1" key="1">
    <citation type="submission" date="2020-08" db="EMBL/GenBank/DDBJ databases">
        <title>Multicomponent nature underlies the extraordinary mechanical properties of spider dragline silk.</title>
        <authorList>
            <person name="Kono N."/>
            <person name="Nakamura H."/>
            <person name="Mori M."/>
            <person name="Yoshida Y."/>
            <person name="Ohtoshi R."/>
            <person name="Malay A.D."/>
            <person name="Moran D.A.P."/>
            <person name="Tomita M."/>
            <person name="Numata K."/>
            <person name="Arakawa K."/>
        </authorList>
    </citation>
    <scope>NUCLEOTIDE SEQUENCE</scope>
</reference>
<dbReference type="PANTHER" id="PTHR38681">
    <property type="entry name" value="RETROVIRUS-RELATED POL POLYPROTEIN FROM TRANSPOSON 412-LIKE PROTEIN-RELATED"/>
    <property type="match status" value="1"/>
</dbReference>
<dbReference type="Proteomes" id="UP000887013">
    <property type="component" value="Unassembled WGS sequence"/>
</dbReference>
<dbReference type="EMBL" id="BMAW01091666">
    <property type="protein sequence ID" value="GFS51072.1"/>
    <property type="molecule type" value="Genomic_DNA"/>
</dbReference>
<comment type="caution">
    <text evidence="1">The sequence shown here is derived from an EMBL/GenBank/DDBJ whole genome shotgun (WGS) entry which is preliminary data.</text>
</comment>
<protein>
    <submittedName>
        <fullName evidence="1">Integrase catalytic domain-containing protein</fullName>
    </submittedName>
</protein>
<proteinExistence type="predicted"/>
<dbReference type="OrthoDB" id="6436104at2759"/>
<gene>
    <name evidence="1" type="ORF">NPIL_642791</name>
</gene>
<dbReference type="PANTHER" id="PTHR38681:SF1">
    <property type="entry name" value="RETROVIRUS-RELATED POL POLYPROTEIN FROM TRANSPOSON 412-LIKE PROTEIN"/>
    <property type="match status" value="1"/>
</dbReference>
<name>A0A8X6JQ87_NEPPI</name>
<keyword evidence="2" id="KW-1185">Reference proteome</keyword>
<evidence type="ECO:0000313" key="2">
    <source>
        <dbReference type="Proteomes" id="UP000887013"/>
    </source>
</evidence>